<dbReference type="OrthoDB" id="337870at2759"/>
<name>G7DVL7_MIXOS</name>
<evidence type="ECO:0000256" key="5">
    <source>
        <dbReference type="ARBA" id="ARBA00022917"/>
    </source>
</evidence>
<dbReference type="Proteomes" id="UP000009131">
    <property type="component" value="Unassembled WGS sequence"/>
</dbReference>
<dbReference type="InParanoid" id="G7DVL7"/>
<comment type="caution">
    <text evidence="10">The sequence shown here is derived from an EMBL/GenBank/DDBJ whole genome shotgun (WGS) entry which is preliminary data.</text>
</comment>
<reference evidence="10 11" key="1">
    <citation type="journal article" date="2011" name="J. Gen. Appl. Microbiol.">
        <title>Draft genome sequencing of the enigmatic basidiomycete Mixia osmundae.</title>
        <authorList>
            <person name="Nishida H."/>
            <person name="Nagatsuka Y."/>
            <person name="Sugiyama J."/>
        </authorList>
    </citation>
    <scope>NUCLEOTIDE SEQUENCE [LARGE SCALE GENOMIC DNA]</scope>
    <source>
        <strain evidence="11">CBS 9802 / IAM 14324 / JCM 22182 / KY 12970</strain>
    </source>
</reference>
<dbReference type="GO" id="GO:0005829">
    <property type="term" value="C:cytosol"/>
    <property type="evidence" value="ECO:0007669"/>
    <property type="project" value="TreeGrafter"/>
</dbReference>
<evidence type="ECO:0000256" key="3">
    <source>
        <dbReference type="ARBA" id="ARBA00022741"/>
    </source>
</evidence>
<dbReference type="InterPro" id="IPR014729">
    <property type="entry name" value="Rossmann-like_a/b/a_fold"/>
</dbReference>
<dbReference type="STRING" id="764103.G7DVL7"/>
<gene>
    <name evidence="10" type="primary">Mo01279</name>
    <name evidence="10" type="ORF">E5Q_01279</name>
</gene>
<dbReference type="PROSITE" id="PS00178">
    <property type="entry name" value="AA_TRNA_LIGASE_I"/>
    <property type="match status" value="1"/>
</dbReference>
<comment type="catalytic activity">
    <reaction evidence="8 9">
        <text>tRNA(Tyr) + L-tyrosine + ATP = L-tyrosyl-tRNA(Tyr) + AMP + diphosphate + H(+)</text>
        <dbReference type="Rhea" id="RHEA:10220"/>
        <dbReference type="Rhea" id="RHEA-COMP:9706"/>
        <dbReference type="Rhea" id="RHEA-COMP:9707"/>
        <dbReference type="ChEBI" id="CHEBI:15378"/>
        <dbReference type="ChEBI" id="CHEBI:30616"/>
        <dbReference type="ChEBI" id="CHEBI:33019"/>
        <dbReference type="ChEBI" id="CHEBI:58315"/>
        <dbReference type="ChEBI" id="CHEBI:78442"/>
        <dbReference type="ChEBI" id="CHEBI:78536"/>
        <dbReference type="ChEBI" id="CHEBI:456215"/>
        <dbReference type="EC" id="6.1.1.1"/>
    </reaction>
</comment>
<evidence type="ECO:0000256" key="4">
    <source>
        <dbReference type="ARBA" id="ARBA00022840"/>
    </source>
</evidence>
<dbReference type="PANTHER" id="PTHR11766">
    <property type="entry name" value="TYROSYL-TRNA SYNTHETASE"/>
    <property type="match status" value="1"/>
</dbReference>
<evidence type="ECO:0000256" key="9">
    <source>
        <dbReference type="RuleBase" id="RU361234"/>
    </source>
</evidence>
<evidence type="ECO:0000313" key="11">
    <source>
        <dbReference type="Proteomes" id="UP000009131"/>
    </source>
</evidence>
<dbReference type="EC" id="6.1.1.1" evidence="1 9"/>
<proteinExistence type="inferred from homology"/>
<evidence type="ECO:0000256" key="7">
    <source>
        <dbReference type="ARBA" id="ARBA00033323"/>
    </source>
</evidence>
<dbReference type="HOGENOM" id="CLU_024003_0_0_1"/>
<evidence type="ECO:0000256" key="2">
    <source>
        <dbReference type="ARBA" id="ARBA00022598"/>
    </source>
</evidence>
<keyword evidence="4 9" id="KW-0067">ATP-binding</keyword>
<dbReference type="InterPro" id="IPR001412">
    <property type="entry name" value="aa-tRNA-synth_I_CS"/>
</dbReference>
<dbReference type="PRINTS" id="PR01040">
    <property type="entry name" value="TRNASYNTHTYR"/>
</dbReference>
<dbReference type="Gene3D" id="1.10.240.10">
    <property type="entry name" value="Tyrosyl-Transfer RNA Synthetase"/>
    <property type="match status" value="1"/>
</dbReference>
<protein>
    <recommendedName>
        <fullName evidence="1 9">Tyrosine--tRNA ligase</fullName>
        <ecNumber evidence="1 9">6.1.1.1</ecNumber>
    </recommendedName>
    <alternativeName>
        <fullName evidence="7 9">Tyrosyl-tRNA synthetase</fullName>
    </alternativeName>
</protein>
<keyword evidence="11" id="KW-1185">Reference proteome</keyword>
<accession>G7DVL7</accession>
<dbReference type="GO" id="GO:0006437">
    <property type="term" value="P:tyrosyl-tRNA aminoacylation"/>
    <property type="evidence" value="ECO:0007669"/>
    <property type="project" value="InterPro"/>
</dbReference>
<dbReference type="InterPro" id="IPR002305">
    <property type="entry name" value="aa-tRNA-synth_Ic"/>
</dbReference>
<dbReference type="Gene3D" id="3.40.50.620">
    <property type="entry name" value="HUPs"/>
    <property type="match status" value="1"/>
</dbReference>
<dbReference type="InterPro" id="IPR002307">
    <property type="entry name" value="Tyr-tRNA-ligase"/>
</dbReference>
<dbReference type="eggNOG" id="KOG2623">
    <property type="taxonomic scope" value="Eukaryota"/>
</dbReference>
<dbReference type="NCBIfam" id="TIGR00234">
    <property type="entry name" value="tyrS"/>
    <property type="match status" value="1"/>
</dbReference>
<sequence length="547" mass="60126">MNPVGMVLRISKLGGSDSSRADLLCRRSTRAAGSLVAGAKRTDRVTSNLGRMLQNAAQSFCRHAAIRAQLLSYSRRSIARQQSTAAIDATQNAAINVFDLLEARGMVKQSTSNAGLRTHLENPRSVYLGIDPTAESLHVGHLLGLVALGHFQRAGHEPIILIGGGTGTVGDPTGRSDERIAQTSSTIANNARLIKAQVEGIFYHFTSSLDRDTLPALRVVNNRDWLKDVSLLEFLAGPAKYARVSQMLARDSAKTRLESQSGMSFTEFTYQLLQAYDFLHLHAHQRCTIQLGGSDQWGNIQSGIDLINRRCRPIGFSQDISTNPQAFGITVPLLQTAAGEKFGKSAGNAIWLDRDRTNDKAFSDFFRQTRDTDVRQYLQYFTFLPSREIDEIMQKQETQPGYAQEVLAEHVTRIARGQNELDKAKAIINLIQGGSLGKEHFKTILDAIGRTPEEAKLTNAIARTYIAGDIIKRVGHHNLLVMSGMAETKSQARKFMATGSYHVNGDKLEADPRTTIARHLYAQGAITVARGRRSALHVFVVHPPAST</sequence>
<dbReference type="FunCoup" id="G7DVL7">
    <property type="interactions" value="410"/>
</dbReference>
<comment type="similarity">
    <text evidence="9">Belongs to the class-I aminoacyl-tRNA synthetase family.</text>
</comment>
<dbReference type="EMBL" id="BABT02000044">
    <property type="protein sequence ID" value="GAA94627.1"/>
    <property type="molecule type" value="Genomic_DNA"/>
</dbReference>
<reference evidence="10 11" key="2">
    <citation type="journal article" date="2012" name="Open Biol.">
        <title>Characteristics of nucleosomes and linker DNA regions on the genome of the basidiomycete Mixia osmundae revealed by mono- and dinucleosome mapping.</title>
        <authorList>
            <person name="Nishida H."/>
            <person name="Kondo S."/>
            <person name="Matsumoto T."/>
            <person name="Suzuki Y."/>
            <person name="Yoshikawa H."/>
            <person name="Taylor T.D."/>
            <person name="Sugiyama J."/>
        </authorList>
    </citation>
    <scope>NUCLEOTIDE SEQUENCE [LARGE SCALE GENOMIC DNA]</scope>
    <source>
        <strain evidence="11">CBS 9802 / IAM 14324 / JCM 22182 / KY 12970</strain>
    </source>
</reference>
<dbReference type="GO" id="GO:0005739">
    <property type="term" value="C:mitochondrion"/>
    <property type="evidence" value="ECO:0007669"/>
    <property type="project" value="TreeGrafter"/>
</dbReference>
<dbReference type="SUPFAM" id="SSF52374">
    <property type="entry name" value="Nucleotidylyl transferase"/>
    <property type="match status" value="1"/>
</dbReference>
<organism evidence="10 11">
    <name type="scientific">Mixia osmundae (strain CBS 9802 / IAM 14324 / JCM 22182 / KY 12970)</name>
    <dbReference type="NCBI Taxonomy" id="764103"/>
    <lineage>
        <taxon>Eukaryota</taxon>
        <taxon>Fungi</taxon>
        <taxon>Dikarya</taxon>
        <taxon>Basidiomycota</taxon>
        <taxon>Pucciniomycotina</taxon>
        <taxon>Mixiomycetes</taxon>
        <taxon>Mixiales</taxon>
        <taxon>Mixiaceae</taxon>
        <taxon>Mixia</taxon>
    </lineage>
</organism>
<dbReference type="GO" id="GO:0005524">
    <property type="term" value="F:ATP binding"/>
    <property type="evidence" value="ECO:0007669"/>
    <property type="project" value="UniProtKB-KW"/>
</dbReference>
<dbReference type="PANTHER" id="PTHR11766:SF0">
    <property type="entry name" value="TYROSINE--TRNA LIGASE, MITOCHONDRIAL"/>
    <property type="match status" value="1"/>
</dbReference>
<keyword evidence="6 9" id="KW-0030">Aminoacyl-tRNA synthetase</keyword>
<dbReference type="Pfam" id="PF00579">
    <property type="entry name" value="tRNA-synt_1b"/>
    <property type="match status" value="1"/>
</dbReference>
<evidence type="ECO:0000256" key="8">
    <source>
        <dbReference type="ARBA" id="ARBA00048248"/>
    </source>
</evidence>
<keyword evidence="2 9" id="KW-0436">Ligase</keyword>
<evidence type="ECO:0000256" key="1">
    <source>
        <dbReference type="ARBA" id="ARBA00013160"/>
    </source>
</evidence>
<evidence type="ECO:0000313" key="10">
    <source>
        <dbReference type="EMBL" id="GAA94627.1"/>
    </source>
</evidence>
<dbReference type="InterPro" id="IPR024088">
    <property type="entry name" value="Tyr-tRNA-ligase_bac-type"/>
</dbReference>
<dbReference type="CDD" id="cd00805">
    <property type="entry name" value="TyrRS_core"/>
    <property type="match status" value="1"/>
</dbReference>
<keyword evidence="3 9" id="KW-0547">Nucleotide-binding</keyword>
<dbReference type="Gene3D" id="3.10.290.10">
    <property type="entry name" value="RNA-binding S4 domain"/>
    <property type="match status" value="1"/>
</dbReference>
<keyword evidence="5 9" id="KW-0648">Protein biosynthesis</keyword>
<dbReference type="InterPro" id="IPR036986">
    <property type="entry name" value="S4_RNA-bd_sf"/>
</dbReference>
<evidence type="ECO:0000256" key="6">
    <source>
        <dbReference type="ARBA" id="ARBA00023146"/>
    </source>
</evidence>
<dbReference type="AlphaFoldDB" id="G7DVL7"/>
<dbReference type="GO" id="GO:0004831">
    <property type="term" value="F:tyrosine-tRNA ligase activity"/>
    <property type="evidence" value="ECO:0007669"/>
    <property type="project" value="UniProtKB-EC"/>
</dbReference>
<dbReference type="GO" id="GO:0003723">
    <property type="term" value="F:RNA binding"/>
    <property type="evidence" value="ECO:0007669"/>
    <property type="project" value="InterPro"/>
</dbReference>